<proteinExistence type="predicted"/>
<evidence type="ECO:0008006" key="3">
    <source>
        <dbReference type="Google" id="ProtNLM"/>
    </source>
</evidence>
<dbReference type="OrthoDB" id="2151978at2"/>
<dbReference type="RefSeq" id="WP_092464105.1">
    <property type="nucleotide sequence ID" value="NZ_BJEE01000010.1"/>
</dbReference>
<gene>
    <name evidence="1" type="ORF">GA0061074_12610</name>
</gene>
<dbReference type="Proteomes" id="UP000199268">
    <property type="component" value="Unassembled WGS sequence"/>
</dbReference>
<dbReference type="EMBL" id="FMAO01000026">
    <property type="protein sequence ID" value="SCC15195.1"/>
    <property type="molecule type" value="Genomic_DNA"/>
</dbReference>
<reference evidence="2" key="1">
    <citation type="submission" date="2016-08" db="EMBL/GenBank/DDBJ databases">
        <authorList>
            <person name="Varghese N."/>
            <person name="Submissions Spin"/>
        </authorList>
    </citation>
    <scope>NUCLEOTIDE SEQUENCE [LARGE SCALE GENOMIC DNA]</scope>
    <source>
        <strain evidence="2">R-53094</strain>
    </source>
</reference>
<evidence type="ECO:0000313" key="1">
    <source>
        <dbReference type="EMBL" id="SCC15195.1"/>
    </source>
</evidence>
<sequence>MAINITSLVIKSQDFTIGKKTYTVRYTSELDDQFSDMMLKIGKLLNDIQNTDYDEAMTLDEQRTLVRDAYSEMLKISKDYLIAALGQKAADEIVRYADNRTVTITKIAQAIFEAGQDNDLKQKYGTNRKERRGKGNN</sequence>
<accession>A0A1C4C7Z6</accession>
<evidence type="ECO:0000313" key="2">
    <source>
        <dbReference type="Proteomes" id="UP000199268"/>
    </source>
</evidence>
<name>A0A1C4C7Z6_9LACO</name>
<keyword evidence="2" id="KW-1185">Reference proteome</keyword>
<dbReference type="STRING" id="1505725.GA0061074_12610"/>
<protein>
    <recommendedName>
        <fullName evidence="3">Phage tail assembly chaperone protein, TAC</fullName>
    </recommendedName>
</protein>
<organism evidence="1 2">
    <name type="scientific">Weissella bombi</name>
    <dbReference type="NCBI Taxonomy" id="1505725"/>
    <lineage>
        <taxon>Bacteria</taxon>
        <taxon>Bacillati</taxon>
        <taxon>Bacillota</taxon>
        <taxon>Bacilli</taxon>
        <taxon>Lactobacillales</taxon>
        <taxon>Lactobacillaceae</taxon>
        <taxon>Weissella</taxon>
    </lineage>
</organism>
<dbReference type="AlphaFoldDB" id="A0A1C4C7Z6"/>